<sequence>MIRVGLIGDYDQEVKAHEAIPLSIELAANDLGYQVDFEWIATP</sequence>
<gene>
    <name evidence="1" type="ORF">J2T15_003458</name>
</gene>
<keyword evidence="1" id="KW-0456">Lyase</keyword>
<protein>
    <submittedName>
        <fullName evidence="1">CTP synthase (UTP-ammonia lyase)</fullName>
    </submittedName>
</protein>
<name>A0ABT9U312_PAEHA</name>
<keyword evidence="2" id="KW-1185">Reference proteome</keyword>
<comment type="caution">
    <text evidence="1">The sequence shown here is derived from an EMBL/GenBank/DDBJ whole genome shotgun (WGS) entry which is preliminary data.</text>
</comment>
<proteinExistence type="predicted"/>
<dbReference type="EMBL" id="JAUSSU010000006">
    <property type="protein sequence ID" value="MDQ0114015.1"/>
    <property type="molecule type" value="Genomic_DNA"/>
</dbReference>
<dbReference type="Proteomes" id="UP001229346">
    <property type="component" value="Unassembled WGS sequence"/>
</dbReference>
<accession>A0ABT9U312</accession>
<organism evidence="1 2">
    <name type="scientific">Paenibacillus harenae</name>
    <dbReference type="NCBI Taxonomy" id="306543"/>
    <lineage>
        <taxon>Bacteria</taxon>
        <taxon>Bacillati</taxon>
        <taxon>Bacillota</taxon>
        <taxon>Bacilli</taxon>
        <taxon>Bacillales</taxon>
        <taxon>Paenibacillaceae</taxon>
        <taxon>Paenibacillus</taxon>
    </lineage>
</organism>
<dbReference type="RefSeq" id="WP_307205315.1">
    <property type="nucleotide sequence ID" value="NZ_JAUSSU010000006.1"/>
</dbReference>
<evidence type="ECO:0000313" key="1">
    <source>
        <dbReference type="EMBL" id="MDQ0114015.1"/>
    </source>
</evidence>
<dbReference type="GO" id="GO:0016829">
    <property type="term" value="F:lyase activity"/>
    <property type="evidence" value="ECO:0007669"/>
    <property type="project" value="UniProtKB-KW"/>
</dbReference>
<evidence type="ECO:0000313" key="2">
    <source>
        <dbReference type="Proteomes" id="UP001229346"/>
    </source>
</evidence>
<reference evidence="1 2" key="1">
    <citation type="submission" date="2023-07" db="EMBL/GenBank/DDBJ databases">
        <title>Sorghum-associated microbial communities from plants grown in Nebraska, USA.</title>
        <authorList>
            <person name="Schachtman D."/>
        </authorList>
    </citation>
    <scope>NUCLEOTIDE SEQUENCE [LARGE SCALE GENOMIC DNA]</scope>
    <source>
        <strain evidence="1 2">CC482</strain>
    </source>
</reference>